<feature type="transmembrane region" description="Helical" evidence="14">
    <location>
        <begin position="707"/>
        <end position="728"/>
    </location>
</feature>
<evidence type="ECO:0000256" key="8">
    <source>
        <dbReference type="ARBA" id="ARBA00022889"/>
    </source>
</evidence>
<feature type="signal peptide" evidence="15">
    <location>
        <begin position="1"/>
        <end position="28"/>
    </location>
</feature>
<dbReference type="GO" id="GO:0007165">
    <property type="term" value="P:signal transduction"/>
    <property type="evidence" value="ECO:0007669"/>
    <property type="project" value="InterPro"/>
</dbReference>
<dbReference type="Pfam" id="PF01582">
    <property type="entry name" value="TIR"/>
    <property type="match status" value="1"/>
</dbReference>
<dbReference type="PROSITE" id="PS50104">
    <property type="entry name" value="TIR"/>
    <property type="match status" value="1"/>
</dbReference>
<keyword evidence="5 14" id="KW-0812">Transmembrane</keyword>
<dbReference type="KEGG" id="spu:115927477"/>
<dbReference type="SUPFAM" id="SSF52200">
    <property type="entry name" value="Toll/Interleukin receptor TIR domain"/>
    <property type="match status" value="1"/>
</dbReference>
<dbReference type="InterPro" id="IPR003591">
    <property type="entry name" value="Leu-rich_rpt_typical-subtyp"/>
</dbReference>
<dbReference type="InterPro" id="IPR035897">
    <property type="entry name" value="Toll_tir_struct_dom_sf"/>
</dbReference>
<dbReference type="Proteomes" id="UP000007110">
    <property type="component" value="Unassembled WGS sequence"/>
</dbReference>
<evidence type="ECO:0000256" key="12">
    <source>
        <dbReference type="ARBA" id="ARBA00023180"/>
    </source>
</evidence>
<dbReference type="SMART" id="SM00255">
    <property type="entry name" value="TIR"/>
    <property type="match status" value="1"/>
</dbReference>
<dbReference type="RefSeq" id="XP_030849307.1">
    <property type="nucleotide sequence ID" value="XM_030993447.1"/>
</dbReference>
<comment type="subcellular location">
    <subcellularLocation>
        <location evidence="1">Cell membrane</location>
        <topology evidence="1">Single-pass type I membrane protein</topology>
    </subcellularLocation>
</comment>
<evidence type="ECO:0000256" key="1">
    <source>
        <dbReference type="ARBA" id="ARBA00004251"/>
    </source>
</evidence>
<evidence type="ECO:0000256" key="9">
    <source>
        <dbReference type="ARBA" id="ARBA00022989"/>
    </source>
</evidence>
<dbReference type="InterPro" id="IPR032675">
    <property type="entry name" value="LRR_dom_sf"/>
</dbReference>
<dbReference type="AlphaFoldDB" id="A0A7M7T2L2"/>
<keyword evidence="7" id="KW-0677">Repeat</keyword>
<evidence type="ECO:0000256" key="11">
    <source>
        <dbReference type="ARBA" id="ARBA00023170"/>
    </source>
</evidence>
<evidence type="ECO:0000256" key="15">
    <source>
        <dbReference type="SAM" id="SignalP"/>
    </source>
</evidence>
<dbReference type="InterPro" id="IPR001611">
    <property type="entry name" value="Leu-rich_rpt"/>
</dbReference>
<name>A0A7M7T2L2_STRPU</name>
<dbReference type="PROSITE" id="PS51450">
    <property type="entry name" value="LRR"/>
    <property type="match status" value="3"/>
</dbReference>
<dbReference type="SMART" id="SM00365">
    <property type="entry name" value="LRR_SD22"/>
    <property type="match status" value="5"/>
</dbReference>
<keyword evidence="6 15" id="KW-0732">Signal</keyword>
<evidence type="ECO:0000256" key="6">
    <source>
        <dbReference type="ARBA" id="ARBA00022729"/>
    </source>
</evidence>
<evidence type="ECO:0000256" key="3">
    <source>
        <dbReference type="ARBA" id="ARBA00009634"/>
    </source>
</evidence>
<sequence>MLKITTSHTASRFLFCLWVLCAMSLLSAGSLVKFVSGNMSPESTGGCRLWNTSLGSKATCTHLDLKSVPHDLPSNTVILDLSFNKITTLFNSSFAYLPEITTLALGSNVLSKLENGTFKPLAHLRELSLLNNRLVSLPSGLFCTNHFLSTLILSKNRLSSIPSDALPWSNSTKRLDLSANNISFIDSRDLKPLQNCSLESLRLDRNALSSLPPNVFAYLSTVRSLILYKNNFTKFHPSMVLGGTVITDLHIDSCNIHEIIPLNKSHVSLGEWGNISEIFLTANMIRNIPDFAFWGFNQTKIITLHRSQVASLSNRSFCGLDHLIQLDLSYNCLATISLDMFSCNKMLQKLKLNGNKIARLSIGAESGLSLLYQLDLAHNNIKDIESSGKNVTFPSVEYIDLSFNKFTGIRRFLMDGYTNLKFLNMSNNDISNTYSQKSFISLRLLQELYLTNEHSQNINKAFRYLGALRVLDLSFAPLKITSISQFTNTSSLTRLIMRENSLRSTDVYHIKTESSLFLGLDSLESLDLRQNKLDMLAPGTFNPLKKLRILYLSQSSITVLSRGVFDSLTALTTLDLRNNEIKMIPELLLQTQHHLAVLFLINNKLETIPRILFNETTSLHSLFIQQNKITTIEPKTMFPTKTTLKLYASGNPFSCTCHLSWFVKWLRSGNVELRNREKTFCSLTSIKEEVNSPILSFNPDQYCGTDIVMITGVSLSVVLVVAICLVAYRKRWWLNYKLFLLKLAIFGYEEINQDLDAQDYEYQLNIMCDEGDEEWVDRIMRPMLQERFPHLQKVIFGDNDLNIGMFYINALHYATDNSFKTVLLISYNSVDDAWFLTKLRIALEHLNDTRLDKVILIFIEDIQDEDLPYLVRLFLSKNKPYMLWTDDEDGQELFWAQFEKSMRANKALNSVIPI</sequence>
<dbReference type="Gene3D" id="3.80.10.10">
    <property type="entry name" value="Ribonuclease Inhibitor"/>
    <property type="match status" value="4"/>
</dbReference>
<keyword evidence="13" id="KW-0393">Immunoglobulin domain</keyword>
<dbReference type="SMART" id="SM00364">
    <property type="entry name" value="LRR_BAC"/>
    <property type="match status" value="5"/>
</dbReference>
<dbReference type="InterPro" id="IPR000157">
    <property type="entry name" value="TIR_dom"/>
</dbReference>
<dbReference type="GO" id="GO:0005886">
    <property type="term" value="C:plasma membrane"/>
    <property type="evidence" value="ECO:0007669"/>
    <property type="project" value="UniProtKB-SubCell"/>
</dbReference>
<evidence type="ECO:0000256" key="4">
    <source>
        <dbReference type="ARBA" id="ARBA00022614"/>
    </source>
</evidence>
<keyword evidence="12" id="KW-0325">Glycoprotein</keyword>
<comment type="similarity">
    <text evidence="3">Belongs to the Toll-like receptor family.</text>
</comment>
<feature type="chain" id="PRO_5029571558" description="TIR domain-containing protein" evidence="15">
    <location>
        <begin position="29"/>
        <end position="914"/>
    </location>
</feature>
<evidence type="ECO:0000256" key="5">
    <source>
        <dbReference type="ARBA" id="ARBA00022692"/>
    </source>
</evidence>
<keyword evidence="18" id="KW-1185">Reference proteome</keyword>
<protein>
    <recommendedName>
        <fullName evidence="16">TIR domain-containing protein</fullName>
    </recommendedName>
</protein>
<evidence type="ECO:0000259" key="16">
    <source>
        <dbReference type="PROSITE" id="PS50104"/>
    </source>
</evidence>
<dbReference type="PANTHER" id="PTHR24368:SF210">
    <property type="entry name" value="SURFACE ANTIGEN BSPA-LIKE"/>
    <property type="match status" value="1"/>
</dbReference>
<keyword evidence="10 14" id="KW-0472">Membrane</keyword>
<reference evidence="17" key="2">
    <citation type="submission" date="2021-01" db="UniProtKB">
        <authorList>
            <consortium name="EnsemblMetazoa"/>
        </authorList>
    </citation>
    <scope>IDENTIFICATION</scope>
</reference>
<organism evidence="17 18">
    <name type="scientific">Strongylocentrotus purpuratus</name>
    <name type="common">Purple sea urchin</name>
    <dbReference type="NCBI Taxonomy" id="7668"/>
    <lineage>
        <taxon>Eukaryota</taxon>
        <taxon>Metazoa</taxon>
        <taxon>Echinodermata</taxon>
        <taxon>Eleutherozoa</taxon>
        <taxon>Echinozoa</taxon>
        <taxon>Echinoidea</taxon>
        <taxon>Euechinoidea</taxon>
        <taxon>Echinacea</taxon>
        <taxon>Camarodonta</taxon>
        <taxon>Echinidea</taxon>
        <taxon>Strongylocentrotidae</taxon>
        <taxon>Strongylocentrotus</taxon>
    </lineage>
</organism>
<evidence type="ECO:0000256" key="14">
    <source>
        <dbReference type="SAM" id="Phobius"/>
    </source>
</evidence>
<dbReference type="InterPro" id="IPR000483">
    <property type="entry name" value="Cys-rich_flank_reg_C"/>
</dbReference>
<keyword evidence="9 14" id="KW-1133">Transmembrane helix</keyword>
<evidence type="ECO:0000256" key="10">
    <source>
        <dbReference type="ARBA" id="ARBA00023136"/>
    </source>
</evidence>
<dbReference type="EnsemblMetazoa" id="XM_030993447">
    <property type="protein sequence ID" value="XP_030849307"/>
    <property type="gene ID" value="LOC115927477"/>
</dbReference>
<comment type="similarity">
    <text evidence="2">Belongs to the immunoglobulin superfamily. AMIGO family.</text>
</comment>
<dbReference type="SUPFAM" id="SSF52058">
    <property type="entry name" value="L domain-like"/>
    <property type="match status" value="2"/>
</dbReference>
<dbReference type="SMART" id="SM00369">
    <property type="entry name" value="LRR_TYP"/>
    <property type="match status" value="16"/>
</dbReference>
<keyword evidence="4" id="KW-0433">Leucine-rich repeat</keyword>
<dbReference type="SMART" id="SM00082">
    <property type="entry name" value="LRRCT"/>
    <property type="match status" value="1"/>
</dbReference>
<dbReference type="Gene3D" id="3.40.50.10140">
    <property type="entry name" value="Toll/interleukin-1 receptor homology (TIR) domain"/>
    <property type="match status" value="1"/>
</dbReference>
<proteinExistence type="inferred from homology"/>
<evidence type="ECO:0000313" key="17">
    <source>
        <dbReference type="EnsemblMetazoa" id="XP_030849307"/>
    </source>
</evidence>
<accession>A0A7M7T2L2</accession>
<reference evidence="18" key="1">
    <citation type="submission" date="2015-02" db="EMBL/GenBank/DDBJ databases">
        <title>Genome sequencing for Strongylocentrotus purpuratus.</title>
        <authorList>
            <person name="Murali S."/>
            <person name="Liu Y."/>
            <person name="Vee V."/>
            <person name="English A."/>
            <person name="Wang M."/>
            <person name="Skinner E."/>
            <person name="Han Y."/>
            <person name="Muzny D.M."/>
            <person name="Worley K.C."/>
            <person name="Gibbs R.A."/>
        </authorList>
    </citation>
    <scope>NUCLEOTIDE SEQUENCE</scope>
</reference>
<evidence type="ECO:0000256" key="2">
    <source>
        <dbReference type="ARBA" id="ARBA00005670"/>
    </source>
</evidence>
<evidence type="ECO:0000313" key="18">
    <source>
        <dbReference type="Proteomes" id="UP000007110"/>
    </source>
</evidence>
<evidence type="ECO:0000256" key="7">
    <source>
        <dbReference type="ARBA" id="ARBA00022737"/>
    </source>
</evidence>
<feature type="domain" description="TIR" evidence="16">
    <location>
        <begin position="760"/>
        <end position="902"/>
    </location>
</feature>
<dbReference type="InterPro" id="IPR031283">
    <property type="entry name" value="AMIGO"/>
</dbReference>
<keyword evidence="11" id="KW-0675">Receptor</keyword>
<dbReference type="InParanoid" id="A0A7M7T2L2"/>
<evidence type="ECO:0000256" key="13">
    <source>
        <dbReference type="ARBA" id="ARBA00023319"/>
    </source>
</evidence>
<dbReference type="PANTHER" id="PTHR24368">
    <property type="entry name" value="AMPHOTERIN-INDUCED PROTEIN"/>
    <property type="match status" value="1"/>
</dbReference>
<keyword evidence="8" id="KW-0130">Cell adhesion</keyword>
<dbReference type="OrthoDB" id="676979at2759"/>
<dbReference type="GO" id="GO:0007155">
    <property type="term" value="P:cell adhesion"/>
    <property type="evidence" value="ECO:0007669"/>
    <property type="project" value="UniProtKB-KW"/>
</dbReference>
<dbReference type="GeneID" id="115927477"/>
<dbReference type="FunFam" id="3.80.10.10:FF:001360">
    <property type="entry name" value="Uncharacterized protein"/>
    <property type="match status" value="1"/>
</dbReference>
<dbReference type="Pfam" id="PF13855">
    <property type="entry name" value="LRR_8"/>
    <property type="match status" value="6"/>
</dbReference>